<accession>A0ACC3TNW0</accession>
<name>A0ACC3TNW0_9ASCO</name>
<keyword evidence="2" id="KW-1185">Reference proteome</keyword>
<comment type="caution">
    <text evidence="1">The sequence shown here is derived from an EMBL/GenBank/DDBJ whole genome shotgun (WGS) entry which is preliminary data.</text>
</comment>
<organism evidence="1 2">
    <name type="scientific">Lipomyces orientalis</name>
    <dbReference type="NCBI Taxonomy" id="1233043"/>
    <lineage>
        <taxon>Eukaryota</taxon>
        <taxon>Fungi</taxon>
        <taxon>Dikarya</taxon>
        <taxon>Ascomycota</taxon>
        <taxon>Saccharomycotina</taxon>
        <taxon>Lipomycetes</taxon>
        <taxon>Lipomycetales</taxon>
        <taxon>Lipomycetaceae</taxon>
        <taxon>Lipomyces</taxon>
    </lineage>
</organism>
<evidence type="ECO:0000313" key="2">
    <source>
        <dbReference type="Proteomes" id="UP001489719"/>
    </source>
</evidence>
<protein>
    <submittedName>
        <fullName evidence="1">Uncharacterized protein</fullName>
    </submittedName>
</protein>
<dbReference type="Proteomes" id="UP001489719">
    <property type="component" value="Unassembled WGS sequence"/>
</dbReference>
<gene>
    <name evidence="1" type="ORF">V1517DRAFT_322143</name>
</gene>
<evidence type="ECO:0000313" key="1">
    <source>
        <dbReference type="EMBL" id="KAK9322799.1"/>
    </source>
</evidence>
<dbReference type="EMBL" id="MU970070">
    <property type="protein sequence ID" value="KAK9322799.1"/>
    <property type="molecule type" value="Genomic_DNA"/>
</dbReference>
<sequence length="679" mass="74070">MSDEGASGDSPPRPSYDDDDVHDDLYRLNPRESASPLDHSNAYQQHSSAFASTRLDAGFSASDAFAVASSRSRSLSLPAHFCARFDPMSTTEAASSGSISSGTLSSAMPSQNSSSPLTPLSPASNSSPQDKQHYVPSSGFRPLAFGESPMAGVVHAAQAPTSPAPQTSPRQPVSAMLNSNTLPAPTAGQSERLIRPRKSHIKSRKGCSNCKRRRIKCDEEHPQCFNCLKHGVNCDYLVQPRQAGQPPSADKSETNPIKKEFAPVDAISPSSSVSSPDIASSGLPLTPGAVPVSASTPTPSNITHGRSLPSSLPTPPLAVATPLPAAVARAPVVPESEFATLHMAQLELLHHFLTVTSPTLSDVTDGDLWLTQIPAMAFRHEFLMYAILTIAATHMRFLQDRAKAAAAAASLQLDPAEQASTQERELYFERAEIWYRQRALETFRAAISGERTAGNLEAMTVAGSLIAVQSFAYREKAHEAQDSAVEAATSPNDTDPHTATIISIDRWLPILLGIRTVVHEMQNMQTGIDLQSIFGIDFSSLASAAESEAPPPLAKLLELCSAMFGDQPTELDIYMPAVHLLSQLIAAFRHARPAELRKYVFTWPFLLSEEFHARLRLRDPVTLIVFVHFLAVVSLLSAWWQEERVRVDTKEICRLYLQDPKWRPWLEWVVEVLPFELFE</sequence>
<proteinExistence type="predicted"/>
<reference evidence="2" key="1">
    <citation type="journal article" date="2024" name="Front. Bioeng. Biotechnol.">
        <title>Genome-scale model development and genomic sequencing of the oleaginous clade Lipomyces.</title>
        <authorList>
            <person name="Czajka J.J."/>
            <person name="Han Y."/>
            <person name="Kim J."/>
            <person name="Mondo S.J."/>
            <person name="Hofstad B.A."/>
            <person name="Robles A."/>
            <person name="Haridas S."/>
            <person name="Riley R."/>
            <person name="LaButti K."/>
            <person name="Pangilinan J."/>
            <person name="Andreopoulos W."/>
            <person name="Lipzen A."/>
            <person name="Yan J."/>
            <person name="Wang M."/>
            <person name="Ng V."/>
            <person name="Grigoriev I.V."/>
            <person name="Spatafora J.W."/>
            <person name="Magnuson J.K."/>
            <person name="Baker S.E."/>
            <person name="Pomraning K.R."/>
        </authorList>
    </citation>
    <scope>NUCLEOTIDE SEQUENCE [LARGE SCALE GENOMIC DNA]</scope>
    <source>
        <strain evidence="2">CBS 10300</strain>
    </source>
</reference>